<dbReference type="PANTHER" id="PTHR43791">
    <property type="entry name" value="PERMEASE-RELATED"/>
    <property type="match status" value="1"/>
</dbReference>
<feature type="transmembrane region" description="Helical" evidence="6">
    <location>
        <begin position="155"/>
        <end position="177"/>
    </location>
</feature>
<evidence type="ECO:0000256" key="1">
    <source>
        <dbReference type="ARBA" id="ARBA00004141"/>
    </source>
</evidence>
<dbReference type="PANTHER" id="PTHR43791:SF70">
    <property type="entry name" value="MAJOR FACILITATOR SUPERFAMILY (MFS) PROFILE DOMAIN-CONTAINING PROTEIN"/>
    <property type="match status" value="1"/>
</dbReference>
<feature type="transmembrane region" description="Helical" evidence="6">
    <location>
        <begin position="183"/>
        <end position="211"/>
    </location>
</feature>
<dbReference type="InterPro" id="IPR036259">
    <property type="entry name" value="MFS_trans_sf"/>
</dbReference>
<dbReference type="Pfam" id="PF07690">
    <property type="entry name" value="MFS_1"/>
    <property type="match status" value="1"/>
</dbReference>
<dbReference type="AlphaFoldDB" id="A0AA39U2W0"/>
<gene>
    <name evidence="7" type="ORF">EV420DRAFT_1261364</name>
</gene>
<evidence type="ECO:0000313" key="7">
    <source>
        <dbReference type="EMBL" id="KAK0465945.1"/>
    </source>
</evidence>
<keyword evidence="8" id="KW-1185">Reference proteome</keyword>
<accession>A0AA39U2W0</accession>
<organism evidence="7 8">
    <name type="scientific">Armillaria tabescens</name>
    <name type="common">Ringless honey mushroom</name>
    <name type="synonym">Agaricus tabescens</name>
    <dbReference type="NCBI Taxonomy" id="1929756"/>
    <lineage>
        <taxon>Eukaryota</taxon>
        <taxon>Fungi</taxon>
        <taxon>Dikarya</taxon>
        <taxon>Basidiomycota</taxon>
        <taxon>Agaricomycotina</taxon>
        <taxon>Agaricomycetes</taxon>
        <taxon>Agaricomycetidae</taxon>
        <taxon>Agaricales</taxon>
        <taxon>Marasmiineae</taxon>
        <taxon>Physalacriaceae</taxon>
        <taxon>Desarmillaria</taxon>
    </lineage>
</organism>
<comment type="subcellular location">
    <subcellularLocation>
        <location evidence="1">Membrane</location>
        <topology evidence="1">Multi-pass membrane protein</topology>
    </subcellularLocation>
</comment>
<evidence type="ECO:0000256" key="3">
    <source>
        <dbReference type="ARBA" id="ARBA00022692"/>
    </source>
</evidence>
<dbReference type="RefSeq" id="XP_060336772.1">
    <property type="nucleotide sequence ID" value="XM_060467064.1"/>
</dbReference>
<feature type="transmembrane region" description="Helical" evidence="6">
    <location>
        <begin position="223"/>
        <end position="243"/>
    </location>
</feature>
<protein>
    <submittedName>
        <fullName evidence="7">Major facilitator superfamily domain-containing protein</fullName>
    </submittedName>
</protein>
<evidence type="ECO:0000256" key="4">
    <source>
        <dbReference type="ARBA" id="ARBA00022989"/>
    </source>
</evidence>
<dbReference type="GO" id="GO:0016020">
    <property type="term" value="C:membrane"/>
    <property type="evidence" value="ECO:0007669"/>
    <property type="project" value="UniProtKB-SubCell"/>
</dbReference>
<feature type="transmembrane region" description="Helical" evidence="6">
    <location>
        <begin position="388"/>
        <end position="407"/>
    </location>
</feature>
<dbReference type="InterPro" id="IPR011701">
    <property type="entry name" value="MFS"/>
</dbReference>
<dbReference type="GeneID" id="85350612"/>
<dbReference type="EMBL" id="JAUEPS010000004">
    <property type="protein sequence ID" value="KAK0465945.1"/>
    <property type="molecule type" value="Genomic_DNA"/>
</dbReference>
<keyword evidence="5 6" id="KW-0472">Membrane</keyword>
<keyword evidence="2" id="KW-0813">Transport</keyword>
<name>A0AA39U2W0_ARMTA</name>
<dbReference type="Proteomes" id="UP001175211">
    <property type="component" value="Unassembled WGS sequence"/>
</dbReference>
<evidence type="ECO:0000256" key="5">
    <source>
        <dbReference type="ARBA" id="ARBA00023136"/>
    </source>
</evidence>
<reference evidence="7" key="1">
    <citation type="submission" date="2023-06" db="EMBL/GenBank/DDBJ databases">
        <authorList>
            <consortium name="Lawrence Berkeley National Laboratory"/>
            <person name="Ahrendt S."/>
            <person name="Sahu N."/>
            <person name="Indic B."/>
            <person name="Wong-Bajracharya J."/>
            <person name="Merenyi Z."/>
            <person name="Ke H.-M."/>
            <person name="Monk M."/>
            <person name="Kocsube S."/>
            <person name="Drula E."/>
            <person name="Lipzen A."/>
            <person name="Balint B."/>
            <person name="Henrissat B."/>
            <person name="Andreopoulos B."/>
            <person name="Martin F.M."/>
            <person name="Harder C.B."/>
            <person name="Rigling D."/>
            <person name="Ford K.L."/>
            <person name="Foster G.D."/>
            <person name="Pangilinan J."/>
            <person name="Papanicolaou A."/>
            <person name="Barry K."/>
            <person name="LaButti K."/>
            <person name="Viragh M."/>
            <person name="Koriabine M."/>
            <person name="Yan M."/>
            <person name="Riley R."/>
            <person name="Champramary S."/>
            <person name="Plett K.L."/>
            <person name="Tsai I.J."/>
            <person name="Slot J."/>
            <person name="Sipos G."/>
            <person name="Plett J."/>
            <person name="Nagy L.G."/>
            <person name="Grigoriev I.V."/>
        </authorList>
    </citation>
    <scope>NUCLEOTIDE SEQUENCE</scope>
    <source>
        <strain evidence="7">CCBAS 213</strain>
    </source>
</reference>
<feature type="transmembrane region" description="Helical" evidence="6">
    <location>
        <begin position="125"/>
        <end position="143"/>
    </location>
</feature>
<sequence length="506" mass="56751">MATESSYSTDIDKEKSEVRHVDIPAPIEEVDETNNVGYTIYKEGLNHSEITSAQNRRIRWKIDLIILPIFLITQTLQFLDKTALNYANLFGFQTDLNLRGNQFKYVLFSVRYPAQVLIGKYPAQRVLSCAVFIWGLCVLTMVWCTNFRTAMINRFFLGIFEAFVSPCLTLMTGWWYTRQELPLRQFICMFLFCWGGLIGSYYTLLAGISAISDRRAGPEKWQYIFYILGSVTMAWAIAVFFLLPDSPASANFFSPEYRVLAVQRVAGNQLGIKNRKFKKEQILVSATDPKIIILFISVFAAAIPNGVVSNFSSIIIKDMGFSTTKTTVLKSVGDMVQIAALIVGGVITLNVRNSRLMAATAANIICVVSAACMAYLPREHVWQRLVSFWLVNCQSVGFSVGLVMVSSNMGGYTHRVSSSDTAYCFGNVAGPFVVKQSQAPFYPSATAGLLAGYCIKLVCQIVLFIYMLGFNKRRDRVYGPPDIAKSKEAGMQDKTEWENADFRYVL</sequence>
<feature type="transmembrane region" description="Helical" evidence="6">
    <location>
        <begin position="450"/>
        <end position="468"/>
    </location>
</feature>
<dbReference type="Gene3D" id="1.20.1250.20">
    <property type="entry name" value="MFS general substrate transporter like domains"/>
    <property type="match status" value="1"/>
</dbReference>
<dbReference type="GO" id="GO:0022857">
    <property type="term" value="F:transmembrane transporter activity"/>
    <property type="evidence" value="ECO:0007669"/>
    <property type="project" value="InterPro"/>
</dbReference>
<feature type="transmembrane region" description="Helical" evidence="6">
    <location>
        <begin position="291"/>
        <end position="316"/>
    </location>
</feature>
<comment type="caution">
    <text evidence="7">The sequence shown here is derived from an EMBL/GenBank/DDBJ whole genome shotgun (WGS) entry which is preliminary data.</text>
</comment>
<feature type="transmembrane region" description="Helical" evidence="6">
    <location>
        <begin position="62"/>
        <end position="79"/>
    </location>
</feature>
<feature type="transmembrane region" description="Helical" evidence="6">
    <location>
        <begin position="328"/>
        <end position="350"/>
    </location>
</feature>
<feature type="transmembrane region" description="Helical" evidence="6">
    <location>
        <begin position="356"/>
        <end position="376"/>
    </location>
</feature>
<keyword evidence="4 6" id="KW-1133">Transmembrane helix</keyword>
<dbReference type="SUPFAM" id="SSF103473">
    <property type="entry name" value="MFS general substrate transporter"/>
    <property type="match status" value="1"/>
</dbReference>
<evidence type="ECO:0000313" key="8">
    <source>
        <dbReference type="Proteomes" id="UP001175211"/>
    </source>
</evidence>
<keyword evidence="3 6" id="KW-0812">Transmembrane</keyword>
<evidence type="ECO:0000256" key="2">
    <source>
        <dbReference type="ARBA" id="ARBA00022448"/>
    </source>
</evidence>
<evidence type="ECO:0000256" key="6">
    <source>
        <dbReference type="SAM" id="Phobius"/>
    </source>
</evidence>
<proteinExistence type="predicted"/>